<feature type="domain" description="SnoaL-like" evidence="1">
    <location>
        <begin position="29"/>
        <end position="129"/>
    </location>
</feature>
<reference evidence="3" key="1">
    <citation type="submission" date="2005-03" db="EMBL/GenBank/DDBJ databases">
        <title>Comparison of the complete genome sequences of Rhodococcus erythropolis PR4 and Rhodococcus opacus B4.</title>
        <authorList>
            <person name="Takarada H."/>
            <person name="Sekine M."/>
            <person name="Hosoyama A."/>
            <person name="Yamada R."/>
            <person name="Fujisawa T."/>
            <person name="Omata S."/>
            <person name="Shimizu A."/>
            <person name="Tsukatani N."/>
            <person name="Tanikawa S."/>
            <person name="Fujita N."/>
            <person name="Harayama S."/>
        </authorList>
    </citation>
    <scope>NUCLEOTIDE SEQUENCE [LARGE SCALE GENOMIC DNA]</scope>
    <source>
        <strain evidence="3">PR4 / NBRC 100887</strain>
    </source>
</reference>
<proteinExistence type="predicted"/>
<dbReference type="EMBL" id="AP008957">
    <property type="protein sequence ID" value="BAH34413.1"/>
    <property type="molecule type" value="Genomic_DNA"/>
</dbReference>
<dbReference type="SUPFAM" id="SSF54427">
    <property type="entry name" value="NTF2-like"/>
    <property type="match status" value="1"/>
</dbReference>
<evidence type="ECO:0000313" key="3">
    <source>
        <dbReference type="Proteomes" id="UP000002204"/>
    </source>
</evidence>
<sequence length="141" mass="15204">MVSAGETAGCSPPELIKGATMSDFDAIADAYIDMWNETDTTARRARIEQLFAPGGRYTDPLADVTGHDQIDAMINAVQQQFPGMHFTLIGPVDAHHRQARFGWALGPAGAESLIDGFDVLERDDDGRVTLVVGFLDKVPTA</sequence>
<accession>C1A1C8</accession>
<gene>
    <name evidence="2" type="ordered locus">RER_37050</name>
</gene>
<organism evidence="2 3">
    <name type="scientific">Rhodococcus erythropolis (strain PR4 / NBRC 100887)</name>
    <dbReference type="NCBI Taxonomy" id="234621"/>
    <lineage>
        <taxon>Bacteria</taxon>
        <taxon>Bacillati</taxon>
        <taxon>Actinomycetota</taxon>
        <taxon>Actinomycetes</taxon>
        <taxon>Mycobacteriales</taxon>
        <taxon>Nocardiaceae</taxon>
        <taxon>Rhodococcus</taxon>
        <taxon>Rhodococcus erythropolis group</taxon>
    </lineage>
</organism>
<dbReference type="eggNOG" id="COG0346">
    <property type="taxonomic scope" value="Bacteria"/>
</dbReference>
<dbReference type="InterPro" id="IPR032710">
    <property type="entry name" value="NTF2-like_dom_sf"/>
</dbReference>
<protein>
    <recommendedName>
        <fullName evidence="1">SnoaL-like domain-containing protein</fullName>
    </recommendedName>
</protein>
<evidence type="ECO:0000313" key="2">
    <source>
        <dbReference type="EMBL" id="BAH34413.1"/>
    </source>
</evidence>
<evidence type="ECO:0000259" key="1">
    <source>
        <dbReference type="Pfam" id="PF12680"/>
    </source>
</evidence>
<dbReference type="Proteomes" id="UP000002204">
    <property type="component" value="Chromosome"/>
</dbReference>
<dbReference type="AlphaFoldDB" id="C1A1C8"/>
<dbReference type="Gene3D" id="3.10.450.50">
    <property type="match status" value="1"/>
</dbReference>
<reference evidence="2 3" key="2">
    <citation type="journal article" date="2006" name="Environ. Microbiol.">
        <title>Sequence analysis of three plasmids harboured in Rhodococcus erythropolis strain PR4.</title>
        <authorList>
            <person name="Sekine M."/>
            <person name="Tanikawa S."/>
            <person name="Omata S."/>
            <person name="Saito M."/>
            <person name="Fujisawa T."/>
            <person name="Tsukatani N."/>
            <person name="Tajima T."/>
            <person name="Sekigawa T."/>
            <person name="Kosugi H."/>
            <person name="Matsuo Y."/>
            <person name="Nishiko R."/>
            <person name="Imamura K."/>
            <person name="Ito M."/>
            <person name="Narita H."/>
            <person name="Tago S."/>
            <person name="Fujita N."/>
            <person name="Harayama S."/>
        </authorList>
    </citation>
    <scope>NUCLEOTIDE SEQUENCE [LARGE SCALE GENOMIC DNA]</scope>
    <source>
        <strain evidence="3">PR4 / NBRC 100887</strain>
    </source>
</reference>
<dbReference type="Pfam" id="PF12680">
    <property type="entry name" value="SnoaL_2"/>
    <property type="match status" value="1"/>
</dbReference>
<dbReference type="InterPro" id="IPR037401">
    <property type="entry name" value="SnoaL-like"/>
</dbReference>
<name>C1A1C8_RHOE4</name>
<dbReference type="HOGENOM" id="CLU_125060_0_0_11"/>
<dbReference type="KEGG" id="rer:RER_37050"/>